<keyword evidence="9" id="KW-0067">ATP-binding</keyword>
<dbReference type="InterPro" id="IPR050351">
    <property type="entry name" value="BphY/WalK/GraS-like"/>
</dbReference>
<evidence type="ECO:0000256" key="10">
    <source>
        <dbReference type="ARBA" id="ARBA00022989"/>
    </source>
</evidence>
<evidence type="ECO:0000256" key="9">
    <source>
        <dbReference type="ARBA" id="ARBA00022840"/>
    </source>
</evidence>
<feature type="domain" description="Histidine kinase" evidence="14">
    <location>
        <begin position="183"/>
        <end position="398"/>
    </location>
</feature>
<dbReference type="PRINTS" id="PR00344">
    <property type="entry name" value="BCTRLSENSOR"/>
</dbReference>
<gene>
    <name evidence="15" type="ORF">NE646_02470</name>
</gene>
<comment type="subcellular location">
    <subcellularLocation>
        <location evidence="2">Membrane</location>
    </subcellularLocation>
</comment>
<name>A0AAW5KB04_9FIRM</name>
<dbReference type="AlphaFoldDB" id="A0AAW5KB04"/>
<keyword evidence="10 13" id="KW-1133">Transmembrane helix</keyword>
<dbReference type="InterPro" id="IPR003661">
    <property type="entry name" value="HisK_dim/P_dom"/>
</dbReference>
<evidence type="ECO:0000256" key="12">
    <source>
        <dbReference type="ARBA" id="ARBA00023136"/>
    </source>
</evidence>
<keyword evidence="6 13" id="KW-0812">Transmembrane</keyword>
<dbReference type="GO" id="GO:0005886">
    <property type="term" value="C:plasma membrane"/>
    <property type="evidence" value="ECO:0007669"/>
    <property type="project" value="TreeGrafter"/>
</dbReference>
<dbReference type="SUPFAM" id="SSF55874">
    <property type="entry name" value="ATPase domain of HSP90 chaperone/DNA topoisomerase II/histidine kinase"/>
    <property type="match status" value="1"/>
</dbReference>
<dbReference type="Proteomes" id="UP001205063">
    <property type="component" value="Unassembled WGS sequence"/>
</dbReference>
<dbReference type="EMBL" id="JANGAB010000001">
    <property type="protein sequence ID" value="MCQ4948535.1"/>
    <property type="molecule type" value="Genomic_DNA"/>
</dbReference>
<dbReference type="FunFam" id="3.30.565.10:FF:000013">
    <property type="entry name" value="Two-component sensor histidine kinase"/>
    <property type="match status" value="1"/>
</dbReference>
<dbReference type="GO" id="GO:0016036">
    <property type="term" value="P:cellular response to phosphate starvation"/>
    <property type="evidence" value="ECO:0007669"/>
    <property type="project" value="TreeGrafter"/>
</dbReference>
<evidence type="ECO:0000313" key="16">
    <source>
        <dbReference type="Proteomes" id="UP001205063"/>
    </source>
</evidence>
<comment type="catalytic activity">
    <reaction evidence="1">
        <text>ATP + protein L-histidine = ADP + protein N-phospho-L-histidine.</text>
        <dbReference type="EC" id="2.7.13.3"/>
    </reaction>
</comment>
<dbReference type="SUPFAM" id="SSF47384">
    <property type="entry name" value="Homodimeric domain of signal transducing histidine kinase"/>
    <property type="match status" value="1"/>
</dbReference>
<keyword evidence="5" id="KW-0808">Transferase</keyword>
<dbReference type="SMART" id="SM00387">
    <property type="entry name" value="HATPase_c"/>
    <property type="match status" value="1"/>
</dbReference>
<keyword evidence="4" id="KW-0597">Phosphoprotein</keyword>
<keyword evidence="8 15" id="KW-0418">Kinase</keyword>
<dbReference type="GO" id="GO:0000155">
    <property type="term" value="F:phosphorelay sensor kinase activity"/>
    <property type="evidence" value="ECO:0007669"/>
    <property type="project" value="InterPro"/>
</dbReference>
<evidence type="ECO:0000313" key="15">
    <source>
        <dbReference type="EMBL" id="MCQ4948535.1"/>
    </source>
</evidence>
<reference evidence="15" key="1">
    <citation type="submission" date="2022-06" db="EMBL/GenBank/DDBJ databases">
        <title>Isolation of gut microbiota from human fecal samples.</title>
        <authorList>
            <person name="Pamer E.G."/>
            <person name="Barat B."/>
            <person name="Waligurski E."/>
            <person name="Medina S."/>
            <person name="Paddock L."/>
            <person name="Mostad J."/>
        </authorList>
    </citation>
    <scope>NUCLEOTIDE SEQUENCE</scope>
    <source>
        <strain evidence="15">DFI.7.96</strain>
    </source>
</reference>
<dbReference type="PANTHER" id="PTHR45453">
    <property type="entry name" value="PHOSPHATE REGULON SENSOR PROTEIN PHOR"/>
    <property type="match status" value="1"/>
</dbReference>
<dbReference type="InterPro" id="IPR036097">
    <property type="entry name" value="HisK_dim/P_sf"/>
</dbReference>
<evidence type="ECO:0000256" key="5">
    <source>
        <dbReference type="ARBA" id="ARBA00022679"/>
    </source>
</evidence>
<dbReference type="Gene3D" id="1.10.287.130">
    <property type="match status" value="1"/>
</dbReference>
<comment type="caution">
    <text evidence="15">The sequence shown here is derived from an EMBL/GenBank/DDBJ whole genome shotgun (WGS) entry which is preliminary data.</text>
</comment>
<evidence type="ECO:0000256" key="2">
    <source>
        <dbReference type="ARBA" id="ARBA00004370"/>
    </source>
</evidence>
<evidence type="ECO:0000256" key="11">
    <source>
        <dbReference type="ARBA" id="ARBA00023012"/>
    </source>
</evidence>
<evidence type="ECO:0000256" key="1">
    <source>
        <dbReference type="ARBA" id="ARBA00000085"/>
    </source>
</evidence>
<protein>
    <recommendedName>
        <fullName evidence="3">histidine kinase</fullName>
        <ecNumber evidence="3">2.7.13.3</ecNumber>
    </recommendedName>
</protein>
<dbReference type="InterPro" id="IPR036890">
    <property type="entry name" value="HATPase_C_sf"/>
</dbReference>
<dbReference type="GO" id="GO:0004721">
    <property type="term" value="F:phosphoprotein phosphatase activity"/>
    <property type="evidence" value="ECO:0007669"/>
    <property type="project" value="TreeGrafter"/>
</dbReference>
<dbReference type="EC" id="2.7.13.3" evidence="3"/>
<evidence type="ECO:0000256" key="3">
    <source>
        <dbReference type="ARBA" id="ARBA00012438"/>
    </source>
</evidence>
<dbReference type="Gene3D" id="3.30.565.10">
    <property type="entry name" value="Histidine kinase-like ATPase, C-terminal domain"/>
    <property type="match status" value="1"/>
</dbReference>
<dbReference type="SMART" id="SM00388">
    <property type="entry name" value="HisKA"/>
    <property type="match status" value="1"/>
</dbReference>
<evidence type="ECO:0000256" key="4">
    <source>
        <dbReference type="ARBA" id="ARBA00022553"/>
    </source>
</evidence>
<feature type="transmembrane region" description="Helical" evidence="13">
    <location>
        <begin position="92"/>
        <end position="116"/>
    </location>
</feature>
<keyword evidence="7" id="KW-0547">Nucleotide-binding</keyword>
<dbReference type="GO" id="GO:0005524">
    <property type="term" value="F:ATP binding"/>
    <property type="evidence" value="ECO:0007669"/>
    <property type="project" value="UniProtKB-KW"/>
</dbReference>
<evidence type="ECO:0000256" key="8">
    <source>
        <dbReference type="ARBA" id="ARBA00022777"/>
    </source>
</evidence>
<dbReference type="InterPro" id="IPR004358">
    <property type="entry name" value="Sig_transdc_His_kin-like_C"/>
</dbReference>
<keyword evidence="12 13" id="KW-0472">Membrane</keyword>
<dbReference type="InterPro" id="IPR003594">
    <property type="entry name" value="HATPase_dom"/>
</dbReference>
<dbReference type="Pfam" id="PF00512">
    <property type="entry name" value="HisKA"/>
    <property type="match status" value="1"/>
</dbReference>
<accession>A0AAW5KB04</accession>
<evidence type="ECO:0000256" key="13">
    <source>
        <dbReference type="SAM" id="Phobius"/>
    </source>
</evidence>
<sequence length="398" mass="45736">MSQLKSLNLLKPSGGLDMKSSSKSKRPLRIITISLGIILAVIIIFWFFDIVLNGMIVDWFENNYMTTYEEYIPDVGKVGIIHRPNWDMLKQLLFVVVIAILFIGMLVVILVSHLYAKSRVRKNTKEIGKMLHDYILSEKDAADIFPENYGDIATQMSEIKAQMRSHEQILKEETARKNDLILYLAHDLKTPLASVIGYLNLLRDERHISEDLQERYLSISLEKAERLEDLINEFFDIARFNLTDISLQYSKINLTRLLEQLAYEFKPMLKEKNLTCNLQIPDDLMLRCDANKIQRAFDNLLRNAVIYSYPDTEVNVTVVRQNDDVVIKFINHGDTISKENLERIFEQFYRLDISRSTSSGGAGLGLAISKRIIELHHGTITASSENDLIEFTVTLPTS</sequence>
<dbReference type="PROSITE" id="PS50109">
    <property type="entry name" value="HIS_KIN"/>
    <property type="match status" value="1"/>
</dbReference>
<feature type="transmembrane region" description="Helical" evidence="13">
    <location>
        <begin position="28"/>
        <end position="48"/>
    </location>
</feature>
<proteinExistence type="predicted"/>
<evidence type="ECO:0000256" key="6">
    <source>
        <dbReference type="ARBA" id="ARBA00022692"/>
    </source>
</evidence>
<keyword evidence="11" id="KW-0902">Two-component regulatory system</keyword>
<dbReference type="InterPro" id="IPR005467">
    <property type="entry name" value="His_kinase_dom"/>
</dbReference>
<evidence type="ECO:0000256" key="7">
    <source>
        <dbReference type="ARBA" id="ARBA00022741"/>
    </source>
</evidence>
<dbReference type="PANTHER" id="PTHR45453:SF1">
    <property type="entry name" value="PHOSPHATE REGULON SENSOR PROTEIN PHOR"/>
    <property type="match status" value="1"/>
</dbReference>
<dbReference type="CDD" id="cd00082">
    <property type="entry name" value="HisKA"/>
    <property type="match status" value="1"/>
</dbReference>
<organism evidence="15 16">
    <name type="scientific">Bittarella massiliensis</name>
    <name type="common">ex Durand et al. 2017</name>
    <dbReference type="NCBI Taxonomy" id="1720313"/>
    <lineage>
        <taxon>Bacteria</taxon>
        <taxon>Bacillati</taxon>
        <taxon>Bacillota</taxon>
        <taxon>Clostridia</taxon>
        <taxon>Eubacteriales</taxon>
        <taxon>Oscillospiraceae</taxon>
        <taxon>Bittarella (ex Durand et al. 2017)</taxon>
    </lineage>
</organism>
<dbReference type="Pfam" id="PF02518">
    <property type="entry name" value="HATPase_c"/>
    <property type="match status" value="1"/>
</dbReference>
<evidence type="ECO:0000259" key="14">
    <source>
        <dbReference type="PROSITE" id="PS50109"/>
    </source>
</evidence>